<evidence type="ECO:0000313" key="2">
    <source>
        <dbReference type="EMBL" id="KKZ62803.1"/>
    </source>
</evidence>
<reference evidence="3" key="1">
    <citation type="journal article" date="2015" name="PLoS Genet.">
        <title>The dynamic genome and transcriptome of the human fungal pathogen Blastomyces and close relative Emmonsia.</title>
        <authorList>
            <person name="Munoz J.F."/>
            <person name="Gauthier G.M."/>
            <person name="Desjardins C.A."/>
            <person name="Gallo J.E."/>
            <person name="Holder J."/>
            <person name="Sullivan T.D."/>
            <person name="Marty A.J."/>
            <person name="Carmen J.C."/>
            <person name="Chen Z."/>
            <person name="Ding L."/>
            <person name="Gujja S."/>
            <person name="Magrini V."/>
            <person name="Misas E."/>
            <person name="Mitreva M."/>
            <person name="Priest M."/>
            <person name="Saif S."/>
            <person name="Whiston E.A."/>
            <person name="Young S."/>
            <person name="Zeng Q."/>
            <person name="Goldman W.E."/>
            <person name="Mardis E.R."/>
            <person name="Taylor J.W."/>
            <person name="McEwen J.G."/>
            <person name="Clay O.K."/>
            <person name="Klein B.S."/>
            <person name="Cuomo C.A."/>
        </authorList>
    </citation>
    <scope>NUCLEOTIDE SEQUENCE [LARGE SCALE GENOMIC DNA]</scope>
    <source>
        <strain evidence="3">UAMH 3008</strain>
    </source>
</reference>
<name>A0A0G2HXG4_9EURO</name>
<evidence type="ECO:0000313" key="3">
    <source>
        <dbReference type="Proteomes" id="UP000034164"/>
    </source>
</evidence>
<dbReference type="EMBL" id="LCZI01001035">
    <property type="protein sequence ID" value="KKZ62803.1"/>
    <property type="molecule type" value="Genomic_DNA"/>
</dbReference>
<feature type="compositionally biased region" description="Basic and acidic residues" evidence="1">
    <location>
        <begin position="1"/>
        <end position="21"/>
    </location>
</feature>
<organism evidence="2 3">
    <name type="scientific">[Emmonsia] crescens</name>
    <dbReference type="NCBI Taxonomy" id="73230"/>
    <lineage>
        <taxon>Eukaryota</taxon>
        <taxon>Fungi</taxon>
        <taxon>Dikarya</taxon>
        <taxon>Ascomycota</taxon>
        <taxon>Pezizomycotina</taxon>
        <taxon>Eurotiomycetes</taxon>
        <taxon>Eurotiomycetidae</taxon>
        <taxon>Onygenales</taxon>
        <taxon>Ajellomycetaceae</taxon>
        <taxon>Emergomyces</taxon>
    </lineage>
</organism>
<sequence>MHSLRSSEKKRDKKVNEKERGCLQNALKTERSDQHLKKMKSRRRELATGEADDFYRDIFLHSVRDYQKAFIKANMDEFYATGQEPIPNIDIEDLMKQIV</sequence>
<accession>A0A0G2HXG4</accession>
<dbReference type="Proteomes" id="UP000034164">
    <property type="component" value="Unassembled WGS sequence"/>
</dbReference>
<proteinExistence type="predicted"/>
<dbReference type="OrthoDB" id="4252713at2759"/>
<gene>
    <name evidence="2" type="ORF">EMCG_02846</name>
</gene>
<comment type="caution">
    <text evidence="2">The sequence shown here is derived from an EMBL/GenBank/DDBJ whole genome shotgun (WGS) entry which is preliminary data.</text>
</comment>
<evidence type="ECO:0000256" key="1">
    <source>
        <dbReference type="SAM" id="MobiDB-lite"/>
    </source>
</evidence>
<protein>
    <submittedName>
        <fullName evidence="2">Uncharacterized protein</fullName>
    </submittedName>
</protein>
<feature type="region of interest" description="Disordered" evidence="1">
    <location>
        <begin position="1"/>
        <end position="37"/>
    </location>
</feature>
<dbReference type="AlphaFoldDB" id="A0A0G2HXG4"/>
<dbReference type="VEuPathDB" id="FungiDB:EMCG_02846"/>